<organism evidence="6 7">
    <name type="scientific">Tropilaelaps mercedesae</name>
    <dbReference type="NCBI Taxonomy" id="418985"/>
    <lineage>
        <taxon>Eukaryota</taxon>
        <taxon>Metazoa</taxon>
        <taxon>Ecdysozoa</taxon>
        <taxon>Arthropoda</taxon>
        <taxon>Chelicerata</taxon>
        <taxon>Arachnida</taxon>
        <taxon>Acari</taxon>
        <taxon>Parasitiformes</taxon>
        <taxon>Mesostigmata</taxon>
        <taxon>Gamasina</taxon>
        <taxon>Dermanyssoidea</taxon>
        <taxon>Laelapidae</taxon>
        <taxon>Tropilaelaps</taxon>
    </lineage>
</organism>
<keyword evidence="7" id="KW-1185">Reference proteome</keyword>
<dbReference type="PANTHER" id="PTHR12771:SF56">
    <property type="entry name" value="CED-12"/>
    <property type="match status" value="1"/>
</dbReference>
<sequence length="727" mass="82592">MGKKDVVKVAVEMKDKPTQLIDLDQTRPLECIIQELCAIWCLNDPGDSYALEFSDPAEPSYITEKNRGNIQNGYFLKLTASPARRTQRILDTLNATNNHCPVEVLKELHRLSLDKTFALEFINRQGHQTLVRSVQDSVHTGERLAYVLLSFVELMDHNIVSWDIVEPKFIGRVANNVNQTSPLDLRILQASLSILESVVLNSSARYQLVDQQVTVPNLMAHIQSGSSQTQQSAIAFVNALFLKAELSKRRALHATLSSKQIRKVIQANILSKGQHVVGKEMAHQLYVLQTLLFNTQDERRKHELDPNDADAKLKLEELRRIAFGPTEGCGSNKSSTAKCYRKLGFQSVSNPIEDLLLAPGALALDNMVYFAKNHTDQYIKFVLENSIRGDEHEVPFSRASVRLVRLLTEEILHIGDPPRDQGGSFHEMFFAHAHAFEEFFCVCVQLLNKTWKEMRATAEDFAKVMQVVQDQIERAMEAPDGTTPGDFEKLKSKLATLPYSEIMNIWNEERSNKEECETKAIPIVQLREMLTPDLLSLIRQHRLQQLTEGTLFTKYAAKGQRIKDKFWYCRLSLNHKIFHYGDWSEKAAPPSVDDLPHKLLVSDVGSLKIGRDCPHMMKDARKAKTAAPLAFSLVPQQTEQEALNFVAPTEKLFHFWTDGIRALLGETMTSRESVQDLEMLLHVEMKLRLLDTEGVQIPDKPPPLPVDPPNYDFITPIIYQTQPKWQP</sequence>
<comment type="caution">
    <text evidence="6">The sequence shown here is derived from an EMBL/GenBank/DDBJ whole genome shotgun (WGS) entry which is preliminary data.</text>
</comment>
<dbReference type="STRING" id="418985.A0A1V9XGW2"/>
<dbReference type="GO" id="GO:0048870">
    <property type="term" value="P:cell motility"/>
    <property type="evidence" value="ECO:0007669"/>
    <property type="project" value="TreeGrafter"/>
</dbReference>
<dbReference type="GO" id="GO:0017124">
    <property type="term" value="F:SH3 domain binding"/>
    <property type="evidence" value="ECO:0007669"/>
    <property type="project" value="UniProtKB-KW"/>
</dbReference>
<dbReference type="FunCoup" id="A0A1V9XGW2">
    <property type="interactions" value="694"/>
</dbReference>
<dbReference type="Pfam" id="PF16457">
    <property type="entry name" value="PH_12"/>
    <property type="match status" value="1"/>
</dbReference>
<dbReference type="Gene3D" id="6.10.250.810">
    <property type="match status" value="1"/>
</dbReference>
<dbReference type="Gene3D" id="2.30.29.30">
    <property type="entry name" value="Pleckstrin-homology domain (PH domain)/Phosphotyrosine-binding domain (PTB)"/>
    <property type="match status" value="1"/>
</dbReference>
<dbReference type="GO" id="GO:0006909">
    <property type="term" value="P:phagocytosis"/>
    <property type="evidence" value="ECO:0007669"/>
    <property type="project" value="UniProtKB-KW"/>
</dbReference>
<evidence type="ECO:0000256" key="2">
    <source>
        <dbReference type="ARBA" id="ARBA00022907"/>
    </source>
</evidence>
<dbReference type="PROSITE" id="PS51335">
    <property type="entry name" value="ELMO"/>
    <property type="match status" value="1"/>
</dbReference>
<dbReference type="PANTHER" id="PTHR12771">
    <property type="entry name" value="ENGULFMENT AND CELL MOTILITY"/>
    <property type="match status" value="1"/>
</dbReference>
<dbReference type="InterPro" id="IPR050868">
    <property type="entry name" value="ELMO_domain-containing"/>
</dbReference>
<name>A0A1V9XGW2_9ACAR</name>
<keyword evidence="3" id="KW-0729">SH3-binding</keyword>
<dbReference type="Proteomes" id="UP000192247">
    <property type="component" value="Unassembled WGS sequence"/>
</dbReference>
<evidence type="ECO:0000259" key="5">
    <source>
        <dbReference type="PROSITE" id="PS51335"/>
    </source>
</evidence>
<evidence type="ECO:0000256" key="1">
    <source>
        <dbReference type="ARBA" id="ARBA00022703"/>
    </source>
</evidence>
<protein>
    <submittedName>
        <fullName evidence="6">Engulfment and cell motility protein 1-like</fullName>
    </submittedName>
</protein>
<dbReference type="GO" id="GO:0007015">
    <property type="term" value="P:actin filament organization"/>
    <property type="evidence" value="ECO:0007669"/>
    <property type="project" value="TreeGrafter"/>
</dbReference>
<gene>
    <name evidence="6" type="ORF">BIW11_10267</name>
</gene>
<evidence type="ECO:0000256" key="3">
    <source>
        <dbReference type="ARBA" id="ARBA00023036"/>
    </source>
</evidence>
<evidence type="ECO:0000313" key="6">
    <source>
        <dbReference type="EMBL" id="OQR72623.1"/>
    </source>
</evidence>
<dbReference type="InterPro" id="IPR011989">
    <property type="entry name" value="ARM-like"/>
</dbReference>
<accession>A0A1V9XGW2</accession>
<keyword evidence="2" id="KW-0581">Phagocytosis</keyword>
<keyword evidence="1" id="KW-0053">Apoptosis</keyword>
<dbReference type="InterPro" id="IPR024574">
    <property type="entry name" value="ELMO_ARM"/>
</dbReference>
<comment type="function">
    <text evidence="4">Involved in cytoskeletal rearrangements required for phagocytosis of apoptotic cells and cell motility. Acts in association with DOCK1 and CRK. Was initially proposed to be required in complex with DOCK1 to activate Rac Rho small GTPases. May enhance the guanine nucleotide exchange factor (GEF) activity of DOCK1.</text>
</comment>
<feature type="domain" description="ELMO" evidence="5">
    <location>
        <begin position="310"/>
        <end position="476"/>
    </location>
</feature>
<dbReference type="AlphaFoldDB" id="A0A1V9XGW2"/>
<dbReference type="OrthoDB" id="28413at2759"/>
<dbReference type="Pfam" id="PF11841">
    <property type="entry name" value="ELMO_ARM"/>
    <property type="match status" value="1"/>
</dbReference>
<dbReference type="InterPro" id="IPR006816">
    <property type="entry name" value="ELMO_dom"/>
</dbReference>
<dbReference type="InterPro" id="IPR011993">
    <property type="entry name" value="PH-like_dom_sf"/>
</dbReference>
<evidence type="ECO:0000313" key="7">
    <source>
        <dbReference type="Proteomes" id="UP000192247"/>
    </source>
</evidence>
<dbReference type="SUPFAM" id="SSF50729">
    <property type="entry name" value="PH domain-like"/>
    <property type="match status" value="1"/>
</dbReference>
<dbReference type="Pfam" id="PF04727">
    <property type="entry name" value="ELMO_CED12"/>
    <property type="match status" value="1"/>
</dbReference>
<dbReference type="InParanoid" id="A0A1V9XGW2"/>
<dbReference type="GO" id="GO:0005886">
    <property type="term" value="C:plasma membrane"/>
    <property type="evidence" value="ECO:0007669"/>
    <property type="project" value="TreeGrafter"/>
</dbReference>
<dbReference type="Gene3D" id="1.25.10.10">
    <property type="entry name" value="Leucine-rich Repeat Variant"/>
    <property type="match status" value="1"/>
</dbReference>
<reference evidence="6 7" key="1">
    <citation type="journal article" date="2017" name="Gigascience">
        <title>Draft genome of the honey bee ectoparasitic mite, Tropilaelaps mercedesae, is shaped by the parasitic life history.</title>
        <authorList>
            <person name="Dong X."/>
            <person name="Armstrong S.D."/>
            <person name="Xia D."/>
            <person name="Makepeace B.L."/>
            <person name="Darby A.C."/>
            <person name="Kadowaki T."/>
        </authorList>
    </citation>
    <scope>NUCLEOTIDE SEQUENCE [LARGE SCALE GENOMIC DNA]</scope>
    <source>
        <strain evidence="6">Wuxi-XJTLU</strain>
    </source>
</reference>
<dbReference type="GO" id="GO:0006915">
    <property type="term" value="P:apoptotic process"/>
    <property type="evidence" value="ECO:0007669"/>
    <property type="project" value="UniProtKB-KW"/>
</dbReference>
<dbReference type="EMBL" id="MNPL01011388">
    <property type="protein sequence ID" value="OQR72623.1"/>
    <property type="molecule type" value="Genomic_DNA"/>
</dbReference>
<evidence type="ECO:0000256" key="4">
    <source>
        <dbReference type="ARBA" id="ARBA00024863"/>
    </source>
</evidence>
<proteinExistence type="predicted"/>
<dbReference type="InterPro" id="IPR001849">
    <property type="entry name" value="PH_domain"/>
</dbReference>